<dbReference type="EMBL" id="AAZDVE040000011">
    <property type="protein sequence ID" value="EMP9432816.1"/>
    <property type="molecule type" value="Genomic_DNA"/>
</dbReference>
<organism evidence="3">
    <name type="scientific">Providencia stuartii</name>
    <dbReference type="NCBI Taxonomy" id="588"/>
    <lineage>
        <taxon>Bacteria</taxon>
        <taxon>Pseudomonadati</taxon>
        <taxon>Pseudomonadota</taxon>
        <taxon>Gammaproteobacteria</taxon>
        <taxon>Enterobacterales</taxon>
        <taxon>Morganellaceae</taxon>
        <taxon>Providencia</taxon>
    </lineage>
</organism>
<reference evidence="3" key="2">
    <citation type="submission" date="2024-02" db="EMBL/GenBank/DDBJ databases">
        <authorList>
            <consortium name="Clinical and Environmental Microbiology Branch: Whole genome sequencing antimicrobial resistance pathogens in the healthcare setting"/>
        </authorList>
    </citation>
    <scope>NUCLEOTIDE SEQUENCE</scope>
    <source>
        <strain evidence="3">2020GO-00142</strain>
    </source>
</reference>
<dbReference type="EMBL" id="JAGSRH010000011">
    <property type="protein sequence ID" value="MER5077091.1"/>
    <property type="molecule type" value="Genomic_DNA"/>
</dbReference>
<evidence type="ECO:0000256" key="2">
    <source>
        <dbReference type="ARBA" id="ARBA00044192"/>
    </source>
</evidence>
<evidence type="ECO:0000313" key="3">
    <source>
        <dbReference type="EMBL" id="EMP9432816.1"/>
    </source>
</evidence>
<evidence type="ECO:0000313" key="5">
    <source>
        <dbReference type="Proteomes" id="UP001495779"/>
    </source>
</evidence>
<dbReference type="AlphaFoldDB" id="A0AAI9HZ56"/>
<gene>
    <name evidence="3" type="ORF">JRA39_001864</name>
    <name evidence="4" type="ORF">KDV35_09530</name>
</gene>
<protein>
    <recommendedName>
        <fullName evidence="2">Uncharacterized protein YciY</fullName>
    </recommendedName>
</protein>
<evidence type="ECO:0000313" key="4">
    <source>
        <dbReference type="EMBL" id="MER5077091.1"/>
    </source>
</evidence>
<name>A0AAI9HZ56_PROST</name>
<dbReference type="InterPro" id="IPR049586">
    <property type="entry name" value="YciY"/>
</dbReference>
<dbReference type="Proteomes" id="UP001495779">
    <property type="component" value="Unassembled WGS sequence"/>
</dbReference>
<comment type="similarity">
    <text evidence="1">Belongs to the YciY family.</text>
</comment>
<comment type="caution">
    <text evidence="3">The sequence shown here is derived from an EMBL/GenBank/DDBJ whole genome shotgun (WGS) entry which is preliminary data.</text>
</comment>
<proteinExistence type="inferred from homology"/>
<dbReference type="RefSeq" id="WP_154624651.1">
    <property type="nucleotide sequence ID" value="NZ_CP095443.1"/>
</dbReference>
<accession>A0AAI9HZ56</accession>
<dbReference type="Pfam" id="PF26518">
    <property type="entry name" value="YciY"/>
    <property type="match status" value="1"/>
</dbReference>
<sequence>MRRSRHEVGRWRMLRQSLRRRRRWLEGHSRRNMHIYSIRKFDIYKRRRSLLFTQWSE</sequence>
<reference evidence="4 5" key="1">
    <citation type="submission" date="2021-04" db="EMBL/GenBank/DDBJ databases">
        <title>Determining the burden of carbapenem-resistant Enterobacterales from a tertiary public heath setting in Bangladesh: a clinical, epidemiological, and molecular study.</title>
        <authorList>
            <person name="Farzana R."/>
            <person name="Walsh T.R."/>
        </authorList>
    </citation>
    <scope>NUCLEOTIDE SEQUENCE [LARGE SCALE GENOMIC DNA]</scope>
    <source>
        <strain evidence="5">dmpro_s316</strain>
        <strain evidence="4">Dmpro_s316</strain>
    </source>
</reference>
<evidence type="ECO:0000256" key="1">
    <source>
        <dbReference type="ARBA" id="ARBA00043959"/>
    </source>
</evidence>
<dbReference type="NCBIfam" id="NF033701">
    <property type="entry name" value="yciY_fam"/>
    <property type="match status" value="1"/>
</dbReference>